<reference evidence="7 8" key="1">
    <citation type="submission" date="2023-01" db="EMBL/GenBank/DDBJ databases">
        <authorList>
            <person name="Kreplak J."/>
        </authorList>
    </citation>
    <scope>NUCLEOTIDE SEQUENCE [LARGE SCALE GENOMIC DNA]</scope>
</reference>
<keyword evidence="8" id="KW-1185">Reference proteome</keyword>
<evidence type="ECO:0000313" key="7">
    <source>
        <dbReference type="EMBL" id="CAI8599069.1"/>
    </source>
</evidence>
<proteinExistence type="inferred from homology"/>
<dbReference type="PROSITE" id="PS50846">
    <property type="entry name" value="HMA_2"/>
    <property type="match status" value="2"/>
</dbReference>
<dbReference type="CDD" id="cd00371">
    <property type="entry name" value="HMA"/>
    <property type="match status" value="2"/>
</dbReference>
<gene>
    <name evidence="7" type="ORF">VFH_II157960</name>
</gene>
<feature type="compositionally biased region" description="Basic and acidic residues" evidence="5">
    <location>
        <begin position="206"/>
        <end position="237"/>
    </location>
</feature>
<dbReference type="PANTHER" id="PTHR46195">
    <property type="entry name" value="HEAVY METAL-ASSOCIATED ISOPRENYLATED PLANT PROTEIN 7"/>
    <property type="match status" value="1"/>
</dbReference>
<dbReference type="InterPro" id="IPR006121">
    <property type="entry name" value="HMA_dom"/>
</dbReference>
<feature type="compositionally biased region" description="Basic and acidic residues" evidence="5">
    <location>
        <begin position="114"/>
        <end position="126"/>
    </location>
</feature>
<feature type="region of interest" description="Disordered" evidence="5">
    <location>
        <begin position="206"/>
        <end position="248"/>
    </location>
</feature>
<feature type="region of interest" description="Disordered" evidence="5">
    <location>
        <begin position="1"/>
        <end position="29"/>
    </location>
</feature>
<dbReference type="Gene3D" id="3.30.70.100">
    <property type="match status" value="2"/>
</dbReference>
<feature type="region of interest" description="Disordered" evidence="5">
    <location>
        <begin position="92"/>
        <end position="130"/>
    </location>
</feature>
<evidence type="ECO:0000313" key="8">
    <source>
        <dbReference type="Proteomes" id="UP001157006"/>
    </source>
</evidence>
<evidence type="ECO:0000259" key="6">
    <source>
        <dbReference type="PROSITE" id="PS50846"/>
    </source>
</evidence>
<keyword evidence="1" id="KW-0488">Methylation</keyword>
<feature type="compositionally biased region" description="Basic and acidic residues" evidence="5">
    <location>
        <begin position="1"/>
        <end position="22"/>
    </location>
</feature>
<dbReference type="PANTHER" id="PTHR46195:SF2">
    <property type="entry name" value="HEAVY METAL-ASSOCIATED ISOPRENYLATED PLANT PROTEIN 7"/>
    <property type="match status" value="1"/>
</dbReference>
<dbReference type="InterPro" id="IPR036163">
    <property type="entry name" value="HMA_dom_sf"/>
</dbReference>
<evidence type="ECO:0000256" key="2">
    <source>
        <dbReference type="ARBA" id="ARBA00022723"/>
    </source>
</evidence>
<name>A0AAV0ZLI8_VICFA</name>
<keyword evidence="3" id="KW-0449">Lipoprotein</keyword>
<evidence type="ECO:0000256" key="4">
    <source>
        <dbReference type="ARBA" id="ARBA00024045"/>
    </source>
</evidence>
<sequence>MGEEEKKTEEEETKAEETKDEAAAPPPPPAEILLKVFMHCEGCARKVRRCLKNFPGVEGVITDCKTHEVVVKGEKADPVKVVERIQMKSRRKVELVSPIPSPPEEEKVAEEEEKPAPPEEEKKEEPQIVQPEIVTSVLKVHMHCEACAEEIKKRILKMKGVESVETDVEKMEVTVKGVYDPATLVEYVHKRFGKQAMIVNEEKVDEEAKAKEEKNEEKSEEVEEKKEEVENKAKPEENPEGEIVVQEKKVEEEMKKNEYYYNPPMDLYAQPPIAYPACHSYYQTYLPPAPQIFSDENPNACTVM</sequence>
<keyword evidence="3" id="KW-0636">Prenylation</keyword>
<dbReference type="Pfam" id="PF00403">
    <property type="entry name" value="HMA"/>
    <property type="match status" value="2"/>
</dbReference>
<evidence type="ECO:0000256" key="3">
    <source>
        <dbReference type="ARBA" id="ARBA00023289"/>
    </source>
</evidence>
<keyword evidence="2" id="KW-0479">Metal-binding</keyword>
<comment type="similarity">
    <text evidence="4">Belongs to the HIPP family.</text>
</comment>
<dbReference type="InterPro" id="IPR044577">
    <property type="entry name" value="HIPP4/7/8/17/18/19"/>
</dbReference>
<dbReference type="SUPFAM" id="SSF55008">
    <property type="entry name" value="HMA, heavy metal-associated domain"/>
    <property type="match status" value="2"/>
</dbReference>
<dbReference type="AlphaFoldDB" id="A0AAV0ZLI8"/>
<evidence type="ECO:0000256" key="1">
    <source>
        <dbReference type="ARBA" id="ARBA00022481"/>
    </source>
</evidence>
<dbReference type="GO" id="GO:0046872">
    <property type="term" value="F:metal ion binding"/>
    <property type="evidence" value="ECO:0007669"/>
    <property type="project" value="UniProtKB-KW"/>
</dbReference>
<organism evidence="7 8">
    <name type="scientific">Vicia faba</name>
    <name type="common">Broad bean</name>
    <name type="synonym">Faba vulgaris</name>
    <dbReference type="NCBI Taxonomy" id="3906"/>
    <lineage>
        <taxon>Eukaryota</taxon>
        <taxon>Viridiplantae</taxon>
        <taxon>Streptophyta</taxon>
        <taxon>Embryophyta</taxon>
        <taxon>Tracheophyta</taxon>
        <taxon>Spermatophyta</taxon>
        <taxon>Magnoliopsida</taxon>
        <taxon>eudicotyledons</taxon>
        <taxon>Gunneridae</taxon>
        <taxon>Pentapetalae</taxon>
        <taxon>rosids</taxon>
        <taxon>fabids</taxon>
        <taxon>Fabales</taxon>
        <taxon>Fabaceae</taxon>
        <taxon>Papilionoideae</taxon>
        <taxon>50 kb inversion clade</taxon>
        <taxon>NPAAA clade</taxon>
        <taxon>Hologalegina</taxon>
        <taxon>IRL clade</taxon>
        <taxon>Fabeae</taxon>
        <taxon>Vicia</taxon>
    </lineage>
</organism>
<evidence type="ECO:0000256" key="5">
    <source>
        <dbReference type="SAM" id="MobiDB-lite"/>
    </source>
</evidence>
<dbReference type="EMBL" id="OX451737">
    <property type="protein sequence ID" value="CAI8599069.1"/>
    <property type="molecule type" value="Genomic_DNA"/>
</dbReference>
<dbReference type="Proteomes" id="UP001157006">
    <property type="component" value="Chromosome 2"/>
</dbReference>
<feature type="domain" description="HMA" evidence="6">
    <location>
        <begin position="133"/>
        <end position="200"/>
    </location>
</feature>
<protein>
    <recommendedName>
        <fullName evidence="6">HMA domain-containing protein</fullName>
    </recommendedName>
</protein>
<feature type="domain" description="HMA" evidence="6">
    <location>
        <begin position="29"/>
        <end position="93"/>
    </location>
</feature>
<accession>A0AAV0ZLI8</accession>